<gene>
    <name evidence="3" type="primary">LOC121230859</name>
</gene>
<proteinExistence type="predicted"/>
<protein>
    <submittedName>
        <fullName evidence="3">Uncharacterized protein isoform X1</fullName>
    </submittedName>
</protein>
<dbReference type="InterPro" id="IPR036869">
    <property type="entry name" value="J_dom_sf"/>
</dbReference>
<feature type="region of interest" description="Disordered" evidence="1">
    <location>
        <begin position="318"/>
        <end position="356"/>
    </location>
</feature>
<evidence type="ECO:0000256" key="1">
    <source>
        <dbReference type="SAM" id="MobiDB-lite"/>
    </source>
</evidence>
<sequence length="476" mass="54217">MEEYWRMCVGVSITQNFPHRKPMENTGFFHKNAAIFMADDHDFSDVFGGPPRSVLCRKFTDDLTQSASFYDDAFGPLDFSSCYSIKGGRSLPAFRIPAKVEGLFSTDIFGSDDDLRRSSWERTESDSSSVMSWEEMSCLRRPDGDDIGLSSYFAPKLTWNSATMVTNQEPSKQQQQMPPFPSTASFYNGNLHLENENRIDNPMKSSSLYRFNKRTSSPETISLEPHSFSSIKISLADDSEFNSPSSLSSCFNQEPETIARVQTNPFSEDEYDDDEDDEDGMSSYVIEINSDFRQSGSEEAVSIDEAIAWAKERYNNTQREHENDQTMQSPLEEKPRKPKAEEEKDQDVKHWSSGNENNIRMLLSTLHNPCRKLTSEKSLSKSKAMSSPRQTATKRCNIITKICSREGLFHPPGCMECIHLPRCLLQQVNKNARNFGIFLGSLEQTRSPRSRRNKGRVKSLKDKKNMAICRQILCIL</sequence>
<dbReference type="RefSeq" id="XP_040972298.1">
    <property type="nucleotide sequence ID" value="XM_041116364.1"/>
</dbReference>
<name>A0ABM3BZ02_GOSHI</name>
<dbReference type="Proteomes" id="UP000818029">
    <property type="component" value="Chromosome A06"/>
</dbReference>
<organism evidence="2 3">
    <name type="scientific">Gossypium hirsutum</name>
    <name type="common">Upland cotton</name>
    <name type="synonym">Gossypium mexicanum</name>
    <dbReference type="NCBI Taxonomy" id="3635"/>
    <lineage>
        <taxon>Eukaryota</taxon>
        <taxon>Viridiplantae</taxon>
        <taxon>Streptophyta</taxon>
        <taxon>Embryophyta</taxon>
        <taxon>Tracheophyta</taxon>
        <taxon>Spermatophyta</taxon>
        <taxon>Magnoliopsida</taxon>
        <taxon>eudicotyledons</taxon>
        <taxon>Gunneridae</taxon>
        <taxon>Pentapetalae</taxon>
        <taxon>rosids</taxon>
        <taxon>malvids</taxon>
        <taxon>Malvales</taxon>
        <taxon>Malvaceae</taxon>
        <taxon>Malvoideae</taxon>
        <taxon>Gossypium</taxon>
    </lineage>
</organism>
<dbReference type="Gene3D" id="1.10.287.110">
    <property type="entry name" value="DnaJ domain"/>
    <property type="match status" value="1"/>
</dbReference>
<evidence type="ECO:0000313" key="3">
    <source>
        <dbReference type="RefSeq" id="XP_040972298.1"/>
    </source>
</evidence>
<keyword evidence="2" id="KW-1185">Reference proteome</keyword>
<feature type="compositionally biased region" description="Basic and acidic residues" evidence="1">
    <location>
        <begin position="331"/>
        <end position="350"/>
    </location>
</feature>
<evidence type="ECO:0000313" key="2">
    <source>
        <dbReference type="Proteomes" id="UP000818029"/>
    </source>
</evidence>
<accession>A0ABM3BZ02</accession>
<dbReference type="GeneID" id="121230859"/>
<reference evidence="3" key="2">
    <citation type="submission" date="2025-08" db="UniProtKB">
        <authorList>
            <consortium name="RefSeq"/>
        </authorList>
    </citation>
    <scope>IDENTIFICATION</scope>
</reference>
<reference evidence="2" key="1">
    <citation type="journal article" date="2020" name="Nat. Genet.">
        <title>Genomic diversifications of five Gossypium allopolyploid species and their impact on cotton improvement.</title>
        <authorList>
            <person name="Chen Z.J."/>
            <person name="Sreedasyam A."/>
            <person name="Ando A."/>
            <person name="Song Q."/>
            <person name="De Santiago L.M."/>
            <person name="Hulse-Kemp A.M."/>
            <person name="Ding M."/>
            <person name="Ye W."/>
            <person name="Kirkbride R.C."/>
            <person name="Jenkins J."/>
            <person name="Plott C."/>
            <person name="Lovell J."/>
            <person name="Lin Y.M."/>
            <person name="Vaughn R."/>
            <person name="Liu B."/>
            <person name="Simpson S."/>
            <person name="Scheffler B.E."/>
            <person name="Wen L."/>
            <person name="Saski C.A."/>
            <person name="Grover C.E."/>
            <person name="Hu G."/>
            <person name="Conover J.L."/>
            <person name="Carlson J.W."/>
            <person name="Shu S."/>
            <person name="Boston L.B."/>
            <person name="Williams M."/>
            <person name="Peterson D.G."/>
            <person name="McGee K."/>
            <person name="Jones D.C."/>
            <person name="Wendel J.F."/>
            <person name="Stelly D.M."/>
            <person name="Grimwood J."/>
            <person name="Schmutz J."/>
        </authorList>
    </citation>
    <scope>NUCLEOTIDE SEQUENCE [LARGE SCALE GENOMIC DNA]</scope>
    <source>
        <strain evidence="2">cv. TM-1</strain>
    </source>
</reference>